<accession>A0A7S7SKQ4</accession>
<dbReference type="Proteomes" id="UP000593892">
    <property type="component" value="Chromosome"/>
</dbReference>
<keyword evidence="2" id="KW-1185">Reference proteome</keyword>
<dbReference type="AlphaFoldDB" id="A0A7S7SKQ4"/>
<dbReference type="EMBL" id="CP063849">
    <property type="protein sequence ID" value="QOY87666.1"/>
    <property type="molecule type" value="Genomic_DNA"/>
</dbReference>
<dbReference type="RefSeq" id="WP_194449333.1">
    <property type="nucleotide sequence ID" value="NZ_CP063849.1"/>
</dbReference>
<organism evidence="1 2">
    <name type="scientific">Paludibaculum fermentans</name>
    <dbReference type="NCBI Taxonomy" id="1473598"/>
    <lineage>
        <taxon>Bacteria</taxon>
        <taxon>Pseudomonadati</taxon>
        <taxon>Acidobacteriota</taxon>
        <taxon>Terriglobia</taxon>
        <taxon>Bryobacterales</taxon>
        <taxon>Bryobacteraceae</taxon>
        <taxon>Paludibaculum</taxon>
    </lineage>
</organism>
<gene>
    <name evidence="1" type="ORF">IRI77_33770</name>
</gene>
<evidence type="ECO:0000313" key="1">
    <source>
        <dbReference type="EMBL" id="QOY87666.1"/>
    </source>
</evidence>
<dbReference type="KEGG" id="pfer:IRI77_33770"/>
<sequence length="80" mass="9257">MKTGYEISYYDFLRLCSDHRAETAPLLRAWFGYEIVPGERDFELRDVHGAALFPASVHAVIQADPEHQGTIYRVAMTLWR</sequence>
<evidence type="ECO:0000313" key="2">
    <source>
        <dbReference type="Proteomes" id="UP000593892"/>
    </source>
</evidence>
<name>A0A7S7SKQ4_PALFE</name>
<reference evidence="1 2" key="1">
    <citation type="submission" date="2020-10" db="EMBL/GenBank/DDBJ databases">
        <title>Complete genome sequence of Paludibaculum fermentans P105T, a facultatively anaerobic acidobacterium capable of dissimilatory Fe(III) reduction.</title>
        <authorList>
            <person name="Dedysh S.N."/>
            <person name="Beletsky A.V."/>
            <person name="Kulichevskaya I.S."/>
            <person name="Mardanov A.V."/>
            <person name="Ravin N.V."/>
        </authorList>
    </citation>
    <scope>NUCLEOTIDE SEQUENCE [LARGE SCALE GENOMIC DNA]</scope>
    <source>
        <strain evidence="1 2">P105</strain>
    </source>
</reference>
<protein>
    <submittedName>
        <fullName evidence="1">Uncharacterized protein</fullName>
    </submittedName>
</protein>
<proteinExistence type="predicted"/>